<dbReference type="RefSeq" id="WP_151169416.1">
    <property type="nucleotide sequence ID" value="NZ_WACR01000010.1"/>
</dbReference>
<sequence>MRRLFNFLCVAFISIALFSNCNTEESYETFSKIEKTYSNGKKHVVLHYQMREDTVYQVKKEYFYDSGEKLMEGPVTPDGKRNGHWKAYFQNGKIKSEGSFENDKASGKRTVYYDNGQKRYEGKYKNGKRSGSWHFWDKNGKLLKTESY</sequence>
<dbReference type="InterPro" id="IPR011652">
    <property type="entry name" value="MORN_2"/>
</dbReference>
<evidence type="ECO:0000313" key="2">
    <source>
        <dbReference type="EMBL" id="KAB1062815.1"/>
    </source>
</evidence>
<dbReference type="Gene3D" id="3.90.930.1">
    <property type="match status" value="1"/>
</dbReference>
<dbReference type="Pfam" id="PF07661">
    <property type="entry name" value="MORN_2"/>
    <property type="match status" value="2"/>
</dbReference>
<dbReference type="SUPFAM" id="SSF82185">
    <property type="entry name" value="Histone H3 K4-specific methyltransferase SET7/9 N-terminal domain"/>
    <property type="match status" value="1"/>
</dbReference>
<reference evidence="2 3" key="1">
    <citation type="submission" date="2019-09" db="EMBL/GenBank/DDBJ databases">
        <title>Genomes of Cryomorphaceae.</title>
        <authorList>
            <person name="Bowman J.P."/>
        </authorList>
    </citation>
    <scope>NUCLEOTIDE SEQUENCE [LARGE SCALE GENOMIC DNA]</scope>
    <source>
        <strain evidence="2 3">KCTC 52047</strain>
    </source>
</reference>
<keyword evidence="1" id="KW-0732">Signal</keyword>
<evidence type="ECO:0000313" key="3">
    <source>
        <dbReference type="Proteomes" id="UP000435357"/>
    </source>
</evidence>
<feature type="signal peptide" evidence="1">
    <location>
        <begin position="1"/>
        <end position="23"/>
    </location>
</feature>
<comment type="caution">
    <text evidence="2">The sequence shown here is derived from an EMBL/GenBank/DDBJ whole genome shotgun (WGS) entry which is preliminary data.</text>
</comment>
<organism evidence="2 3">
    <name type="scientific">Salibacter halophilus</name>
    <dbReference type="NCBI Taxonomy" id="1803916"/>
    <lineage>
        <taxon>Bacteria</taxon>
        <taxon>Pseudomonadati</taxon>
        <taxon>Bacteroidota</taxon>
        <taxon>Flavobacteriia</taxon>
        <taxon>Flavobacteriales</taxon>
        <taxon>Salibacteraceae</taxon>
        <taxon>Salibacter</taxon>
    </lineage>
</organism>
<evidence type="ECO:0000256" key="1">
    <source>
        <dbReference type="SAM" id="SignalP"/>
    </source>
</evidence>
<evidence type="ECO:0008006" key="4">
    <source>
        <dbReference type="Google" id="ProtNLM"/>
    </source>
</evidence>
<accession>A0A6N6M7K7</accession>
<proteinExistence type="predicted"/>
<gene>
    <name evidence="2" type="ORF">F3059_11555</name>
</gene>
<keyword evidence="3" id="KW-1185">Reference proteome</keyword>
<name>A0A6N6M7K7_9FLAO</name>
<feature type="chain" id="PRO_5027031843" description="Toxin-antitoxin system YwqK family antitoxin" evidence="1">
    <location>
        <begin position="24"/>
        <end position="148"/>
    </location>
</feature>
<dbReference type="Proteomes" id="UP000435357">
    <property type="component" value="Unassembled WGS sequence"/>
</dbReference>
<protein>
    <recommendedName>
        <fullName evidence="4">Toxin-antitoxin system YwqK family antitoxin</fullName>
    </recommendedName>
</protein>
<dbReference type="EMBL" id="WACR01000010">
    <property type="protein sequence ID" value="KAB1062815.1"/>
    <property type="molecule type" value="Genomic_DNA"/>
</dbReference>
<dbReference type="AlphaFoldDB" id="A0A6N6M7K7"/>
<dbReference type="OrthoDB" id="7342920at2"/>